<sequence length="93" mass="10533">MSARHLYSAGSRESILIGGCFPTLNHQTPMKEIFGTKVPILGHQTVRSARFSTKFHNTDESNLGASNSTIQHKFLKRAFQSWYIIWPEKGRPS</sequence>
<evidence type="ECO:0000313" key="1">
    <source>
        <dbReference type="EMBL" id="GFY19359.1"/>
    </source>
</evidence>
<dbReference type="Proteomes" id="UP000887159">
    <property type="component" value="Unassembled WGS sequence"/>
</dbReference>
<proteinExistence type="predicted"/>
<organism evidence="1 2">
    <name type="scientific">Trichonephila clavipes</name>
    <name type="common">Golden silk orbweaver</name>
    <name type="synonym">Nephila clavipes</name>
    <dbReference type="NCBI Taxonomy" id="2585209"/>
    <lineage>
        <taxon>Eukaryota</taxon>
        <taxon>Metazoa</taxon>
        <taxon>Ecdysozoa</taxon>
        <taxon>Arthropoda</taxon>
        <taxon>Chelicerata</taxon>
        <taxon>Arachnida</taxon>
        <taxon>Araneae</taxon>
        <taxon>Araneomorphae</taxon>
        <taxon>Entelegynae</taxon>
        <taxon>Araneoidea</taxon>
        <taxon>Nephilidae</taxon>
        <taxon>Trichonephila</taxon>
    </lineage>
</organism>
<gene>
    <name evidence="1" type="ORF">TNCV_4127461</name>
</gene>
<evidence type="ECO:0000313" key="2">
    <source>
        <dbReference type="Proteomes" id="UP000887159"/>
    </source>
</evidence>
<dbReference type="EMBL" id="BMAU01021352">
    <property type="protein sequence ID" value="GFY19359.1"/>
    <property type="molecule type" value="Genomic_DNA"/>
</dbReference>
<name>A0A8X6VRN3_TRICX</name>
<reference evidence="1" key="1">
    <citation type="submission" date="2020-08" db="EMBL/GenBank/DDBJ databases">
        <title>Multicomponent nature underlies the extraordinary mechanical properties of spider dragline silk.</title>
        <authorList>
            <person name="Kono N."/>
            <person name="Nakamura H."/>
            <person name="Mori M."/>
            <person name="Yoshida Y."/>
            <person name="Ohtoshi R."/>
            <person name="Malay A.D."/>
            <person name="Moran D.A.P."/>
            <person name="Tomita M."/>
            <person name="Numata K."/>
            <person name="Arakawa K."/>
        </authorList>
    </citation>
    <scope>NUCLEOTIDE SEQUENCE</scope>
</reference>
<keyword evidence="2" id="KW-1185">Reference proteome</keyword>
<accession>A0A8X6VRN3</accession>
<protein>
    <submittedName>
        <fullName evidence="1">Uncharacterized protein</fullName>
    </submittedName>
</protein>
<comment type="caution">
    <text evidence="1">The sequence shown here is derived from an EMBL/GenBank/DDBJ whole genome shotgun (WGS) entry which is preliminary data.</text>
</comment>
<dbReference type="AlphaFoldDB" id="A0A8X6VRN3"/>